<keyword evidence="1" id="KW-0812">Transmembrane</keyword>
<evidence type="ECO:0000313" key="3">
    <source>
        <dbReference type="WBParaSite" id="Minc3s00063g03202"/>
    </source>
</evidence>
<accession>A0A914KR84</accession>
<name>A0A914KR84_MELIC</name>
<evidence type="ECO:0000256" key="1">
    <source>
        <dbReference type="SAM" id="Phobius"/>
    </source>
</evidence>
<sequence length="83" mass="9590">MLLNLAFITLLIFLLHLASIFLFLIPQLKSVLSSNLLSQFSSSLLHILFHFRIVFFFNFLFLSFLLLSFSNRCNFLPSINSSS</sequence>
<dbReference type="AlphaFoldDB" id="A0A914KR84"/>
<dbReference type="WBParaSite" id="Minc3s00063g03202">
    <property type="protein sequence ID" value="Minc3s00063g03202"/>
    <property type="gene ID" value="Minc3s00063g03202"/>
</dbReference>
<dbReference type="Proteomes" id="UP000887563">
    <property type="component" value="Unplaced"/>
</dbReference>
<organism evidence="2 3">
    <name type="scientific">Meloidogyne incognita</name>
    <name type="common">Southern root-knot nematode worm</name>
    <name type="synonym">Oxyuris incognita</name>
    <dbReference type="NCBI Taxonomy" id="6306"/>
    <lineage>
        <taxon>Eukaryota</taxon>
        <taxon>Metazoa</taxon>
        <taxon>Ecdysozoa</taxon>
        <taxon>Nematoda</taxon>
        <taxon>Chromadorea</taxon>
        <taxon>Rhabditida</taxon>
        <taxon>Tylenchina</taxon>
        <taxon>Tylenchomorpha</taxon>
        <taxon>Tylenchoidea</taxon>
        <taxon>Meloidogynidae</taxon>
        <taxon>Meloidogyninae</taxon>
        <taxon>Meloidogyne</taxon>
        <taxon>Meloidogyne incognita group</taxon>
    </lineage>
</organism>
<keyword evidence="1" id="KW-0472">Membrane</keyword>
<evidence type="ECO:0000313" key="2">
    <source>
        <dbReference type="Proteomes" id="UP000887563"/>
    </source>
</evidence>
<proteinExistence type="predicted"/>
<keyword evidence="1" id="KW-1133">Transmembrane helix</keyword>
<feature type="transmembrane region" description="Helical" evidence="1">
    <location>
        <begin position="47"/>
        <end position="69"/>
    </location>
</feature>
<protein>
    <submittedName>
        <fullName evidence="3">Candidate secreted effector</fullName>
    </submittedName>
</protein>
<feature type="transmembrane region" description="Helical" evidence="1">
    <location>
        <begin position="6"/>
        <end position="26"/>
    </location>
</feature>
<reference evidence="3" key="1">
    <citation type="submission" date="2022-11" db="UniProtKB">
        <authorList>
            <consortium name="WormBaseParasite"/>
        </authorList>
    </citation>
    <scope>IDENTIFICATION</scope>
</reference>
<keyword evidence="2" id="KW-1185">Reference proteome</keyword>